<keyword evidence="2 6" id="KW-0547">Nucleotide-binding</keyword>
<evidence type="ECO:0000256" key="4">
    <source>
        <dbReference type="ARBA" id="ARBA00022840"/>
    </source>
</evidence>
<keyword evidence="5 6" id="KW-0143">Chaperone</keyword>
<dbReference type="SUPFAM" id="SSF52540">
    <property type="entry name" value="P-loop containing nucleoside triphosphate hydrolases"/>
    <property type="match status" value="1"/>
</dbReference>
<protein>
    <recommendedName>
        <fullName evidence="6">ATP-dependent Clp protease ATP-binding subunit ClpX</fullName>
    </recommendedName>
</protein>
<keyword evidence="1 6" id="KW-0479">Metal-binding</keyword>
<dbReference type="GO" id="GO:0140662">
    <property type="term" value="F:ATP-dependent protein folding chaperone"/>
    <property type="evidence" value="ECO:0007669"/>
    <property type="project" value="InterPro"/>
</dbReference>
<feature type="binding site" evidence="6 7">
    <location>
        <position position="76"/>
    </location>
    <ligand>
        <name>Zn(2+)</name>
        <dbReference type="ChEBI" id="CHEBI:29105"/>
    </ligand>
</feature>
<dbReference type="PANTHER" id="PTHR48102:SF7">
    <property type="entry name" value="ATP-DEPENDENT CLP PROTEASE ATP-BINDING SUBUNIT CLPX-LIKE, MITOCHONDRIAL"/>
    <property type="match status" value="1"/>
</dbReference>
<dbReference type="SUPFAM" id="SSF57716">
    <property type="entry name" value="Glucocorticoid receptor-like (DNA-binding domain)"/>
    <property type="match status" value="1"/>
</dbReference>
<dbReference type="InterPro" id="IPR004487">
    <property type="entry name" value="Clp_protease_ATP-bd_su_ClpX"/>
</dbReference>
<accession>A0A941W1N0</accession>
<dbReference type="GO" id="GO:0051082">
    <property type="term" value="F:unfolded protein binding"/>
    <property type="evidence" value="ECO:0007669"/>
    <property type="project" value="UniProtKB-UniRule"/>
</dbReference>
<dbReference type="PROSITE" id="PS51902">
    <property type="entry name" value="CLPX_ZB"/>
    <property type="match status" value="1"/>
</dbReference>
<proteinExistence type="inferred from homology"/>
<dbReference type="SMART" id="SM00994">
    <property type="entry name" value="zf-C4_ClpX"/>
    <property type="match status" value="1"/>
</dbReference>
<comment type="function">
    <text evidence="6">ATP-dependent specificity component of the Clp protease. It directs the protease to specific substrates. Can perform chaperone functions in the absence of ClpP.</text>
</comment>
<comment type="caution">
    <text evidence="10">The sequence shown here is derived from an EMBL/GenBank/DDBJ whole genome shotgun (WGS) entry which is preliminary data.</text>
</comment>
<organism evidence="10 11">
    <name type="scientific">Candidatus Scalindua arabica</name>
    <dbReference type="NCBI Taxonomy" id="1127984"/>
    <lineage>
        <taxon>Bacteria</taxon>
        <taxon>Pseudomonadati</taxon>
        <taxon>Planctomycetota</taxon>
        <taxon>Candidatus Brocadiia</taxon>
        <taxon>Candidatus Brocadiales</taxon>
        <taxon>Candidatus Scalinduaceae</taxon>
        <taxon>Candidatus Scalindua</taxon>
    </lineage>
</organism>
<dbReference type="GO" id="GO:0009376">
    <property type="term" value="C:HslUV protease complex"/>
    <property type="evidence" value="ECO:0007669"/>
    <property type="project" value="TreeGrafter"/>
</dbReference>
<dbReference type="PANTHER" id="PTHR48102">
    <property type="entry name" value="ATP-DEPENDENT CLP PROTEASE ATP-BINDING SUBUNIT CLPX-LIKE, MITOCHONDRIAL-RELATED"/>
    <property type="match status" value="1"/>
</dbReference>
<dbReference type="EMBL" id="JAANXD010000043">
    <property type="protein sequence ID" value="MBS1257982.1"/>
    <property type="molecule type" value="Genomic_DNA"/>
</dbReference>
<dbReference type="GO" id="GO:0016887">
    <property type="term" value="F:ATP hydrolysis activity"/>
    <property type="evidence" value="ECO:0007669"/>
    <property type="project" value="InterPro"/>
</dbReference>
<evidence type="ECO:0000313" key="11">
    <source>
        <dbReference type="Proteomes" id="UP000722750"/>
    </source>
</evidence>
<keyword evidence="3 6" id="KW-0862">Zinc</keyword>
<dbReference type="InterPro" id="IPR059188">
    <property type="entry name" value="Znf_CLPX-like"/>
</dbReference>
<evidence type="ECO:0000256" key="8">
    <source>
        <dbReference type="SAM" id="Phobius"/>
    </source>
</evidence>
<keyword evidence="10" id="KW-0378">Hydrolase</keyword>
<evidence type="ECO:0000256" key="6">
    <source>
        <dbReference type="HAMAP-Rule" id="MF_00175"/>
    </source>
</evidence>
<dbReference type="SMART" id="SM00382">
    <property type="entry name" value="AAA"/>
    <property type="match status" value="1"/>
</dbReference>
<feature type="binding site" evidence="6 7">
    <location>
        <position position="73"/>
    </location>
    <ligand>
        <name>Zn(2+)</name>
        <dbReference type="ChEBI" id="CHEBI:29105"/>
    </ligand>
</feature>
<dbReference type="Gene3D" id="1.10.8.60">
    <property type="match status" value="1"/>
</dbReference>
<dbReference type="GO" id="GO:0051301">
    <property type="term" value="P:cell division"/>
    <property type="evidence" value="ECO:0007669"/>
    <property type="project" value="TreeGrafter"/>
</dbReference>
<dbReference type="SMART" id="SM01086">
    <property type="entry name" value="ClpB_D2-small"/>
    <property type="match status" value="1"/>
</dbReference>
<feature type="binding site" evidence="6 7">
    <location>
        <position position="50"/>
    </location>
    <ligand>
        <name>Zn(2+)</name>
        <dbReference type="ChEBI" id="CHEBI:29105"/>
    </ligand>
</feature>
<dbReference type="FunFam" id="1.10.8.60:FF:000002">
    <property type="entry name" value="ATP-dependent Clp protease ATP-binding subunit ClpX"/>
    <property type="match status" value="1"/>
</dbReference>
<dbReference type="GO" id="GO:0005524">
    <property type="term" value="F:ATP binding"/>
    <property type="evidence" value="ECO:0007669"/>
    <property type="project" value="UniProtKB-UniRule"/>
</dbReference>
<dbReference type="Gene3D" id="6.20.220.10">
    <property type="entry name" value="ClpX chaperone, C4-type zinc finger domain"/>
    <property type="match status" value="1"/>
</dbReference>
<evidence type="ECO:0000256" key="2">
    <source>
        <dbReference type="ARBA" id="ARBA00022741"/>
    </source>
</evidence>
<dbReference type="Gene3D" id="3.40.50.300">
    <property type="entry name" value="P-loop containing nucleotide triphosphate hydrolases"/>
    <property type="match status" value="1"/>
</dbReference>
<dbReference type="GO" id="GO:0046983">
    <property type="term" value="F:protein dimerization activity"/>
    <property type="evidence" value="ECO:0007669"/>
    <property type="project" value="UniProtKB-UniRule"/>
</dbReference>
<evidence type="ECO:0000256" key="1">
    <source>
        <dbReference type="ARBA" id="ARBA00022723"/>
    </source>
</evidence>
<feature type="transmembrane region" description="Helical" evidence="8">
    <location>
        <begin position="12"/>
        <end position="30"/>
    </location>
</feature>
<keyword evidence="10" id="KW-0645">Protease</keyword>
<feature type="binding site" evidence="6">
    <location>
        <begin position="155"/>
        <end position="162"/>
    </location>
    <ligand>
        <name>ATP</name>
        <dbReference type="ChEBI" id="CHEBI:30616"/>
    </ligand>
</feature>
<dbReference type="Pfam" id="PF10431">
    <property type="entry name" value="ClpB_D2-small"/>
    <property type="match status" value="1"/>
</dbReference>
<dbReference type="AlphaFoldDB" id="A0A941W1N0"/>
<dbReference type="GO" id="GO:0008270">
    <property type="term" value="F:zinc ion binding"/>
    <property type="evidence" value="ECO:0007669"/>
    <property type="project" value="UniProtKB-UniRule"/>
</dbReference>
<comment type="similarity">
    <text evidence="6 7">Belongs to the ClpX chaperone family.</text>
</comment>
<dbReference type="CDD" id="cd19497">
    <property type="entry name" value="RecA-like_ClpX"/>
    <property type="match status" value="1"/>
</dbReference>
<keyword evidence="8" id="KW-0472">Membrane</keyword>
<dbReference type="InterPro" id="IPR003593">
    <property type="entry name" value="AAA+_ATPase"/>
</dbReference>
<dbReference type="GO" id="GO:0008233">
    <property type="term" value="F:peptidase activity"/>
    <property type="evidence" value="ECO:0007669"/>
    <property type="project" value="UniProtKB-KW"/>
</dbReference>
<dbReference type="HAMAP" id="MF_00175">
    <property type="entry name" value="ClpX"/>
    <property type="match status" value="1"/>
</dbReference>
<dbReference type="InterPro" id="IPR046425">
    <property type="entry name" value="ClpX_bact"/>
</dbReference>
<gene>
    <name evidence="6" type="primary">clpX</name>
    <name evidence="10" type="ORF">MAG551_01035</name>
</gene>
<dbReference type="Pfam" id="PF06689">
    <property type="entry name" value="zf-C4_ClpX"/>
    <property type="match status" value="1"/>
</dbReference>
<comment type="subunit">
    <text evidence="6">Component of the ClpX-ClpP complex. Forms a hexameric ring that, in the presence of ATP, binds to fourteen ClpP subunits assembled into a disk-like structure with a central cavity, resembling the structure of eukaryotic proteasomes.</text>
</comment>
<feature type="binding site" evidence="6 7">
    <location>
        <position position="53"/>
    </location>
    <ligand>
        <name>Zn(2+)</name>
        <dbReference type="ChEBI" id="CHEBI:29105"/>
    </ligand>
</feature>
<dbReference type="NCBIfam" id="NF003745">
    <property type="entry name" value="PRK05342.1"/>
    <property type="match status" value="1"/>
</dbReference>
<evidence type="ECO:0000256" key="7">
    <source>
        <dbReference type="PROSITE-ProRule" id="PRU01250"/>
    </source>
</evidence>
<evidence type="ECO:0000259" key="9">
    <source>
        <dbReference type="PROSITE" id="PS51902"/>
    </source>
</evidence>
<dbReference type="InterPro" id="IPR038366">
    <property type="entry name" value="Znf_CppX_C4_sf"/>
</dbReference>
<dbReference type="InterPro" id="IPR010603">
    <property type="entry name" value="Znf_CppX_C4"/>
</dbReference>
<dbReference type="InterPro" id="IPR027417">
    <property type="entry name" value="P-loop_NTPase"/>
</dbReference>
<evidence type="ECO:0000256" key="5">
    <source>
        <dbReference type="ARBA" id="ARBA00023186"/>
    </source>
</evidence>
<dbReference type="Pfam" id="PF07724">
    <property type="entry name" value="AAA_2"/>
    <property type="match status" value="1"/>
</dbReference>
<sequence length="451" mass="50710">MATPHLFWINEWLFASILTVLFIIIFKCHIKRGIEMDKKTRDKKGKAMSCSFCGRNYNVVKRLIQGDRNVYICNECVEACYTLIQKDNEKTSKHLTRKIPTPIYIKERLDEYIVGQDMAKRVLAVAVHNHYKRLTSEVTDDDVELEKSNVLLVGPTGSGKTLLAKILANILDVPFAIADATTFTEAGYVGEDVENVLLRLLRDADFNVTRAQQGIVYIDEVDKIARKGPNASITRDVSGEGVQQSLLKMFEQSIVNVPPQGGRKHPEQQYIQMDTKDILFICGGTFSGIEDIIKKRIGKKAIGFGAKGDLTDNKSTGEILSEVKMNDLIEYGMIHEFIGRLHVITSLMPLDRDDLIRIMLEPKNAIVKQYQKIFEMENAVVEFPEDTLVEISESALERKTGARALRSIFEGFMLDAMFDLPTEGKGAVYVVTPDVVTGKTQLVPKKLRKSA</sequence>
<dbReference type="InterPro" id="IPR019489">
    <property type="entry name" value="Clp_ATPase_C"/>
</dbReference>
<feature type="domain" description="ClpX-type ZB" evidence="9">
    <location>
        <begin position="36"/>
        <end position="92"/>
    </location>
</feature>
<evidence type="ECO:0000313" key="10">
    <source>
        <dbReference type="EMBL" id="MBS1257982.1"/>
    </source>
</evidence>
<keyword evidence="8" id="KW-1133">Transmembrane helix</keyword>
<keyword evidence="4 6" id="KW-0067">ATP-binding</keyword>
<evidence type="ECO:0000256" key="3">
    <source>
        <dbReference type="ARBA" id="ARBA00022833"/>
    </source>
</evidence>
<keyword evidence="8" id="KW-0812">Transmembrane</keyword>
<dbReference type="GO" id="GO:0051603">
    <property type="term" value="P:proteolysis involved in protein catabolic process"/>
    <property type="evidence" value="ECO:0007669"/>
    <property type="project" value="TreeGrafter"/>
</dbReference>
<dbReference type="InterPro" id="IPR003959">
    <property type="entry name" value="ATPase_AAA_core"/>
</dbReference>
<dbReference type="NCBIfam" id="TIGR00382">
    <property type="entry name" value="clpX"/>
    <property type="match status" value="1"/>
</dbReference>
<dbReference type="Proteomes" id="UP000722750">
    <property type="component" value="Unassembled WGS sequence"/>
</dbReference>
<dbReference type="InterPro" id="IPR050052">
    <property type="entry name" value="ATP-dep_Clp_protease_ClpX"/>
</dbReference>
<reference evidence="10" key="1">
    <citation type="journal article" date="2021" name="ISME J.">
        <title>Fine-scale metabolic discontinuity in a stratified prokaryote microbiome of a Red Sea deep halocline.</title>
        <authorList>
            <person name="Michoud G."/>
            <person name="Ngugi D.K."/>
            <person name="Barozzi A."/>
            <person name="Merlino G."/>
            <person name="Calleja M.L."/>
            <person name="Delgado-Huertas A."/>
            <person name="Moran X.A.G."/>
            <person name="Daffonchio D."/>
        </authorList>
    </citation>
    <scope>NUCLEOTIDE SEQUENCE</scope>
    <source>
        <strain evidence="10">SuakinDeep_MAG55_1</strain>
    </source>
</reference>
<name>A0A941W1N0_9BACT</name>